<dbReference type="Gene3D" id="1.10.132.70">
    <property type="match status" value="1"/>
</dbReference>
<dbReference type="Proteomes" id="UP000030693">
    <property type="component" value="Unassembled WGS sequence"/>
</dbReference>
<evidence type="ECO:0000256" key="1">
    <source>
        <dbReference type="SAM" id="MobiDB-lite"/>
    </source>
</evidence>
<dbReference type="AlphaFoldDB" id="A0A058Z6G4"/>
<evidence type="ECO:0000313" key="4">
    <source>
        <dbReference type="Proteomes" id="UP000030693"/>
    </source>
</evidence>
<keyword evidence="4" id="KW-1185">Reference proteome</keyword>
<protein>
    <submittedName>
        <fullName evidence="3">Uncharacterized protein</fullName>
    </submittedName>
</protein>
<sequence length="748" mass="83018">MLTHVWWALPAAGLSSSQIAAFARARSRAFQCLHRLMVQNGASSQCSNGQWRIEHCGPRAMAPISLGHFILCLFGWCARGGLSEADRLQALARRGIHPSYAEPLALVLRCMRDIERQRSYTTPADADLEVPSPPGPPLAEEDLHLGLFLFDSLLVFAPPQLSDFAPPPENDCFIASAFERFSRSLTSPIEASGSFNQIFFRVGAFHRRHSRRPMAQHVFFPTNPNAQGTLNLFTGASDNNRIVQYIRNSSNWKRLSQIFGDQFMVFLFATPIIISPMWDPQATGDRGSRGRCPSAGTTPTPAHLATHPRHLLPTMEPEARAVHYVQLSGVALKDVVCWTCFQHKVPHGPTRQVLIAPCRHHVGASVGRRFSQAPPGQRRPRPAPESAASPADAEPAAASSAGRRKRRRAFSRQSLLPAGPSAPKSKPRLSYTVSPSPSGDTHSLVIGPSDLLYNLKTSLPRPGPSAPALTDRAAFHLTCYQARPLLLFPHSTPLERHFPRTWRGPASRAPSPEGTLLPKKFQYSGAFPLCHELTCLHVDLRLLARSILQPDWQAPPCAGHSRTALNQLPPHITGPQVEALALGLRKFRAAFRRLALPAMRGPHRFRRPPLEWIRARYCPRDKRSAALSPRARLRGTARATNVSASERNAQRTLESFSQFITPTTSVIRYILTILSLTLPPELIGVPSLPNPPTPEQAADPRFRNWLSLRMLVIRLVRLRRYEHLTQVDFQTLFKVRHCVSPLPVEVAA</sequence>
<feature type="region of interest" description="Disordered" evidence="1">
    <location>
        <begin position="279"/>
        <end position="305"/>
    </location>
</feature>
<feature type="chain" id="PRO_5001566288" evidence="2">
    <location>
        <begin position="17"/>
        <end position="748"/>
    </location>
</feature>
<gene>
    <name evidence="3" type="ORF">H696_04123</name>
</gene>
<evidence type="ECO:0000256" key="2">
    <source>
        <dbReference type="SAM" id="SignalP"/>
    </source>
</evidence>
<keyword evidence="2" id="KW-0732">Signal</keyword>
<feature type="signal peptide" evidence="2">
    <location>
        <begin position="1"/>
        <end position="16"/>
    </location>
</feature>
<dbReference type="EMBL" id="KB932206">
    <property type="protein sequence ID" value="KCV69716.1"/>
    <property type="molecule type" value="Genomic_DNA"/>
</dbReference>
<name>A0A058Z6G4_FONAL</name>
<reference evidence="3" key="1">
    <citation type="submission" date="2013-04" db="EMBL/GenBank/DDBJ databases">
        <title>The Genome Sequence of Fonticula alba ATCC 38817.</title>
        <authorList>
            <consortium name="The Broad Institute Genomics Platform"/>
            <person name="Russ C."/>
            <person name="Cuomo C."/>
            <person name="Burger G."/>
            <person name="Gray M.W."/>
            <person name="Holland P.W.H."/>
            <person name="King N."/>
            <person name="Lang F.B.F."/>
            <person name="Roger A.J."/>
            <person name="Ruiz-Trillo I."/>
            <person name="Brown M."/>
            <person name="Walker B."/>
            <person name="Young S."/>
            <person name="Zeng Q."/>
            <person name="Gargeya S."/>
            <person name="Fitzgerald M."/>
            <person name="Haas B."/>
            <person name="Abouelleil A."/>
            <person name="Allen A.W."/>
            <person name="Alvarado L."/>
            <person name="Arachchi H.M."/>
            <person name="Berlin A.M."/>
            <person name="Chapman S.B."/>
            <person name="Gainer-Dewar J."/>
            <person name="Goldberg J."/>
            <person name="Griggs A."/>
            <person name="Gujja S."/>
            <person name="Hansen M."/>
            <person name="Howarth C."/>
            <person name="Imamovic A."/>
            <person name="Ireland A."/>
            <person name="Larimer J."/>
            <person name="McCowan C."/>
            <person name="Murphy C."/>
            <person name="Pearson M."/>
            <person name="Poon T.W."/>
            <person name="Priest M."/>
            <person name="Roberts A."/>
            <person name="Saif S."/>
            <person name="Shea T."/>
            <person name="Sisk P."/>
            <person name="Sykes S."/>
            <person name="Wortman J."/>
            <person name="Nusbaum C."/>
            <person name="Birren B."/>
        </authorList>
    </citation>
    <scope>NUCLEOTIDE SEQUENCE [LARGE SCALE GENOMIC DNA]</scope>
    <source>
        <strain evidence="3">ATCC 38817</strain>
    </source>
</reference>
<evidence type="ECO:0000313" key="3">
    <source>
        <dbReference type="EMBL" id="KCV69716.1"/>
    </source>
</evidence>
<dbReference type="GeneID" id="20528848"/>
<feature type="compositionally biased region" description="Polar residues" evidence="1">
    <location>
        <begin position="431"/>
        <end position="441"/>
    </location>
</feature>
<feature type="region of interest" description="Disordered" evidence="1">
    <location>
        <begin position="366"/>
        <end position="443"/>
    </location>
</feature>
<accession>A0A058Z6G4</accession>
<dbReference type="RefSeq" id="XP_009496281.1">
    <property type="nucleotide sequence ID" value="XM_009498006.1"/>
</dbReference>
<feature type="compositionally biased region" description="Low complexity" evidence="1">
    <location>
        <begin position="295"/>
        <end position="305"/>
    </location>
</feature>
<proteinExistence type="predicted"/>
<feature type="compositionally biased region" description="Low complexity" evidence="1">
    <location>
        <begin position="384"/>
        <end position="401"/>
    </location>
</feature>
<organism evidence="3">
    <name type="scientific">Fonticula alba</name>
    <name type="common">Slime mold</name>
    <dbReference type="NCBI Taxonomy" id="691883"/>
    <lineage>
        <taxon>Eukaryota</taxon>
        <taxon>Rotosphaerida</taxon>
        <taxon>Fonticulaceae</taxon>
        <taxon>Fonticula</taxon>
    </lineage>
</organism>